<reference evidence="1 2" key="1">
    <citation type="journal article" date="2018" name="Science">
        <title>The opium poppy genome and morphinan production.</title>
        <authorList>
            <person name="Guo L."/>
            <person name="Winzer T."/>
            <person name="Yang X."/>
            <person name="Li Y."/>
            <person name="Ning Z."/>
            <person name="He Z."/>
            <person name="Teodor R."/>
            <person name="Lu Y."/>
            <person name="Bowser T.A."/>
            <person name="Graham I.A."/>
            <person name="Ye K."/>
        </authorList>
    </citation>
    <scope>NUCLEOTIDE SEQUENCE [LARGE SCALE GENOMIC DNA]</scope>
    <source>
        <strain evidence="2">cv. HN1</strain>
        <tissue evidence="1">Leaves</tissue>
    </source>
</reference>
<organism evidence="1 2">
    <name type="scientific">Papaver somniferum</name>
    <name type="common">Opium poppy</name>
    <dbReference type="NCBI Taxonomy" id="3469"/>
    <lineage>
        <taxon>Eukaryota</taxon>
        <taxon>Viridiplantae</taxon>
        <taxon>Streptophyta</taxon>
        <taxon>Embryophyta</taxon>
        <taxon>Tracheophyta</taxon>
        <taxon>Spermatophyta</taxon>
        <taxon>Magnoliopsida</taxon>
        <taxon>Ranunculales</taxon>
        <taxon>Papaveraceae</taxon>
        <taxon>Papaveroideae</taxon>
        <taxon>Papaver</taxon>
    </lineage>
</organism>
<proteinExistence type="predicted"/>
<dbReference type="AlphaFoldDB" id="A0A4Y7LAA1"/>
<dbReference type="EMBL" id="CM010724">
    <property type="protein sequence ID" value="RZC81580.1"/>
    <property type="molecule type" value="Genomic_DNA"/>
</dbReference>
<dbReference type="Gramene" id="RZC81580">
    <property type="protein sequence ID" value="RZC81580"/>
    <property type="gene ID" value="C5167_044151"/>
</dbReference>
<protein>
    <submittedName>
        <fullName evidence="1">Uncharacterized protein</fullName>
    </submittedName>
</protein>
<accession>A0A4Y7LAA1</accession>
<evidence type="ECO:0000313" key="2">
    <source>
        <dbReference type="Proteomes" id="UP000316621"/>
    </source>
</evidence>
<name>A0A4Y7LAA1_PAPSO</name>
<gene>
    <name evidence="1" type="ORF">C5167_044151</name>
</gene>
<sequence>MLAAVCSEVAEQQSRWSPFFGWESGGEGTTIIFKSQQQNGISSRNKIKPLHIFLLLGLNLDFL</sequence>
<evidence type="ECO:0000313" key="1">
    <source>
        <dbReference type="EMBL" id="RZC81580.1"/>
    </source>
</evidence>
<dbReference type="Proteomes" id="UP000316621">
    <property type="component" value="Chromosome 10"/>
</dbReference>
<keyword evidence="2" id="KW-1185">Reference proteome</keyword>